<dbReference type="Proteomes" id="UP000176952">
    <property type="component" value="Unassembled WGS sequence"/>
</dbReference>
<proteinExistence type="predicted"/>
<organism evidence="3 4">
    <name type="scientific">Candidatus Kerfeldbacteria bacterium RIFCSPHIGHO2_12_FULL_48_17</name>
    <dbReference type="NCBI Taxonomy" id="1798542"/>
    <lineage>
        <taxon>Bacteria</taxon>
        <taxon>Candidatus Kerfeldiibacteriota</taxon>
    </lineage>
</organism>
<gene>
    <name evidence="3" type="ORF">A3F54_02625</name>
</gene>
<reference evidence="3 4" key="1">
    <citation type="journal article" date="2016" name="Nat. Commun.">
        <title>Thousands of microbial genomes shed light on interconnected biogeochemical processes in an aquifer system.</title>
        <authorList>
            <person name="Anantharaman K."/>
            <person name="Brown C.T."/>
            <person name="Hug L.A."/>
            <person name="Sharon I."/>
            <person name="Castelle C.J."/>
            <person name="Probst A.J."/>
            <person name="Thomas B.C."/>
            <person name="Singh A."/>
            <person name="Wilkins M.J."/>
            <person name="Karaoz U."/>
            <person name="Brodie E.L."/>
            <person name="Williams K.H."/>
            <person name="Hubbard S.S."/>
            <person name="Banfield J.F."/>
        </authorList>
    </citation>
    <scope>NUCLEOTIDE SEQUENCE [LARGE SCALE GENOMIC DNA]</scope>
</reference>
<comment type="caution">
    <text evidence="3">The sequence shown here is derived from an EMBL/GenBank/DDBJ whole genome shotgun (WGS) entry which is preliminary data.</text>
</comment>
<dbReference type="EMBL" id="MHKD01000043">
    <property type="protein sequence ID" value="OGY81494.1"/>
    <property type="molecule type" value="Genomic_DNA"/>
</dbReference>
<sequence>MLQRFYHNLAPLLEKNRALILFGPRRVGKTTLLQNFLKTTPLKYKLDSGDNIATQQVLGSQDFPKIQEYISGYQLIAIDEAQNIPNIGMGLKIIIDQGSDTFLIATGSSSFDLSQQVGEPLTGRKKTITLYPVAQKELISQWNKHELREKLEDFLIFGSYPEVITAPDRAKKIEILTELVESYVLKDILALERVKSPKFLLDLLKLLAFQVGSEVSHSELATQLKIDVKTVDRYIDLLEKSFIIRRVGGLSRNLRKEITKKSKYYFLDTGIRNAVIAQFNGLENRNDVGQLFENFVVMEREKKCHYDAIVRSVYFWRTYDGQEIDMVEERGGGLFGYEVKWSETKKIQAPADWKKHYPQAQYQVINRENYLDFIA</sequence>
<dbReference type="Pfam" id="PF13635">
    <property type="entry name" value="DUF4143"/>
    <property type="match status" value="1"/>
</dbReference>
<dbReference type="SUPFAM" id="SSF52540">
    <property type="entry name" value="P-loop containing nucleoside triphosphate hydrolases"/>
    <property type="match status" value="1"/>
</dbReference>
<dbReference type="AlphaFoldDB" id="A0A1G2AX44"/>
<dbReference type="InterPro" id="IPR025420">
    <property type="entry name" value="DUF4143"/>
</dbReference>
<feature type="domain" description="AAA" evidence="1">
    <location>
        <begin position="16"/>
        <end position="138"/>
    </location>
</feature>
<evidence type="ECO:0000313" key="4">
    <source>
        <dbReference type="Proteomes" id="UP000176952"/>
    </source>
</evidence>
<evidence type="ECO:0000259" key="2">
    <source>
        <dbReference type="Pfam" id="PF13635"/>
    </source>
</evidence>
<dbReference type="Gene3D" id="3.40.50.300">
    <property type="entry name" value="P-loop containing nucleotide triphosphate hydrolases"/>
    <property type="match status" value="1"/>
</dbReference>
<protein>
    <recommendedName>
        <fullName evidence="5">AAA+ ATPase domain-containing protein</fullName>
    </recommendedName>
</protein>
<dbReference type="Pfam" id="PF13173">
    <property type="entry name" value="AAA_14"/>
    <property type="match status" value="1"/>
</dbReference>
<dbReference type="PANTHER" id="PTHR43566">
    <property type="entry name" value="CONSERVED PROTEIN"/>
    <property type="match status" value="1"/>
</dbReference>
<feature type="domain" description="DUF4143" evidence="2">
    <location>
        <begin position="186"/>
        <end position="342"/>
    </location>
</feature>
<evidence type="ECO:0008006" key="5">
    <source>
        <dbReference type="Google" id="ProtNLM"/>
    </source>
</evidence>
<dbReference type="InterPro" id="IPR041682">
    <property type="entry name" value="AAA_14"/>
</dbReference>
<name>A0A1G2AX44_9BACT</name>
<evidence type="ECO:0000313" key="3">
    <source>
        <dbReference type="EMBL" id="OGY81494.1"/>
    </source>
</evidence>
<accession>A0A1G2AX44</accession>
<dbReference type="InterPro" id="IPR027417">
    <property type="entry name" value="P-loop_NTPase"/>
</dbReference>
<evidence type="ECO:0000259" key="1">
    <source>
        <dbReference type="Pfam" id="PF13173"/>
    </source>
</evidence>
<dbReference type="PANTHER" id="PTHR43566:SF1">
    <property type="entry name" value="AAA+ ATPASE DOMAIN-CONTAINING PROTEIN"/>
    <property type="match status" value="1"/>
</dbReference>